<reference evidence="1" key="1">
    <citation type="submission" date="2022-06" db="EMBL/GenBank/DDBJ databases">
        <title>Aquibacillus sp. a new bacterium isolated from soil saline samples.</title>
        <authorList>
            <person name="Galisteo C."/>
            <person name="De La Haba R."/>
            <person name="Sanchez-Porro C."/>
            <person name="Ventosa A."/>
        </authorList>
    </citation>
    <scope>NUCLEOTIDE SEQUENCE</scope>
    <source>
        <strain evidence="1">3ASR75-54</strain>
    </source>
</reference>
<proteinExistence type="predicted"/>
<name>A0A9X3WEX3_9BACI</name>
<keyword evidence="2" id="KW-1185">Reference proteome</keyword>
<dbReference type="Gene3D" id="1.20.120.330">
    <property type="entry name" value="Nucleotidyltransferases domain 2"/>
    <property type="match status" value="1"/>
</dbReference>
<evidence type="ECO:0000313" key="1">
    <source>
        <dbReference type="EMBL" id="MDC3418565.1"/>
    </source>
</evidence>
<comment type="caution">
    <text evidence="1">The sequence shown here is derived from an EMBL/GenBank/DDBJ whole genome shotgun (WGS) entry which is preliminary data.</text>
</comment>
<dbReference type="InterPro" id="IPR010235">
    <property type="entry name" value="HepT"/>
</dbReference>
<sequence>MERLQQRIISAEKALRSFHELVIIEGPSSVERDASIQRFEFSFEACWKAAKQYLYDLEGIDVASPRVRNGE</sequence>
<dbReference type="AlphaFoldDB" id="A0A9X3WEX3"/>
<dbReference type="Proteomes" id="UP001145069">
    <property type="component" value="Unassembled WGS sequence"/>
</dbReference>
<gene>
    <name evidence="1" type="ORF">NC799_17025</name>
</gene>
<dbReference type="EMBL" id="JAMQKC010000032">
    <property type="protein sequence ID" value="MDC3418565.1"/>
    <property type="molecule type" value="Genomic_DNA"/>
</dbReference>
<evidence type="ECO:0000313" key="2">
    <source>
        <dbReference type="Proteomes" id="UP001145069"/>
    </source>
</evidence>
<dbReference type="RefSeq" id="WP_272447634.1">
    <property type="nucleotide sequence ID" value="NZ_JAMQKC010000032.1"/>
</dbReference>
<organism evidence="1 2">
    <name type="scientific">Aquibacillus salsiterrae</name>
    <dbReference type="NCBI Taxonomy" id="2950439"/>
    <lineage>
        <taxon>Bacteria</taxon>
        <taxon>Bacillati</taxon>
        <taxon>Bacillota</taxon>
        <taxon>Bacilli</taxon>
        <taxon>Bacillales</taxon>
        <taxon>Bacillaceae</taxon>
        <taxon>Aquibacillus</taxon>
    </lineage>
</organism>
<accession>A0A9X3WEX3</accession>
<protein>
    <submittedName>
        <fullName evidence="1">Nucleotidyltransferase substrate binding protein</fullName>
    </submittedName>
</protein>
<dbReference type="Pfam" id="PF08780">
    <property type="entry name" value="NTase_sub_bind"/>
    <property type="match status" value="1"/>
</dbReference>
<dbReference type="SUPFAM" id="SSF81593">
    <property type="entry name" value="Nucleotidyltransferase substrate binding subunit/domain"/>
    <property type="match status" value="1"/>
</dbReference>